<protein>
    <recommendedName>
        <fullName evidence="3">Secreted protein</fullName>
    </recommendedName>
</protein>
<gene>
    <name evidence="1" type="ORF">BGZ96_010677</name>
</gene>
<accession>A0ABQ7JUJ8</accession>
<name>A0ABQ7JUJ8_9FUNG</name>
<evidence type="ECO:0000313" key="1">
    <source>
        <dbReference type="EMBL" id="KAG0285000.1"/>
    </source>
</evidence>
<proteinExistence type="predicted"/>
<sequence length="51" mass="5159">MSRSFSPFLSLSSSPVAAVTSLSTVAQAAVGYECISLSAAKVLAPLSREAV</sequence>
<evidence type="ECO:0008006" key="3">
    <source>
        <dbReference type="Google" id="ProtNLM"/>
    </source>
</evidence>
<evidence type="ECO:0000313" key="2">
    <source>
        <dbReference type="Proteomes" id="UP001194696"/>
    </source>
</evidence>
<dbReference type="EMBL" id="JAAAIM010000708">
    <property type="protein sequence ID" value="KAG0285000.1"/>
    <property type="molecule type" value="Genomic_DNA"/>
</dbReference>
<comment type="caution">
    <text evidence="1">The sequence shown here is derived from an EMBL/GenBank/DDBJ whole genome shotgun (WGS) entry which is preliminary data.</text>
</comment>
<feature type="non-terminal residue" evidence="1">
    <location>
        <position position="51"/>
    </location>
</feature>
<reference evidence="1 2" key="1">
    <citation type="journal article" date="2020" name="Fungal Divers.">
        <title>Resolving the Mortierellaceae phylogeny through synthesis of multi-gene phylogenetics and phylogenomics.</title>
        <authorList>
            <person name="Vandepol N."/>
            <person name="Liber J."/>
            <person name="Desiro A."/>
            <person name="Na H."/>
            <person name="Kennedy M."/>
            <person name="Barry K."/>
            <person name="Grigoriev I.V."/>
            <person name="Miller A.N."/>
            <person name="O'Donnell K."/>
            <person name="Stajich J.E."/>
            <person name="Bonito G."/>
        </authorList>
    </citation>
    <scope>NUCLEOTIDE SEQUENCE [LARGE SCALE GENOMIC DNA]</scope>
    <source>
        <strain evidence="1 2">AD045</strain>
    </source>
</reference>
<keyword evidence="2" id="KW-1185">Reference proteome</keyword>
<dbReference type="Proteomes" id="UP001194696">
    <property type="component" value="Unassembled WGS sequence"/>
</dbReference>
<organism evidence="1 2">
    <name type="scientific">Linnemannia gamsii</name>
    <dbReference type="NCBI Taxonomy" id="64522"/>
    <lineage>
        <taxon>Eukaryota</taxon>
        <taxon>Fungi</taxon>
        <taxon>Fungi incertae sedis</taxon>
        <taxon>Mucoromycota</taxon>
        <taxon>Mortierellomycotina</taxon>
        <taxon>Mortierellomycetes</taxon>
        <taxon>Mortierellales</taxon>
        <taxon>Mortierellaceae</taxon>
        <taxon>Linnemannia</taxon>
    </lineage>
</organism>